<sequence>MATSRREFLYASTRLAAGTGLTALLPDHADAGSTPRTYSAADTISVVLIGCNSMGWADLSSMLKHPGVRCIGLCDVDSNVLNRRAADLEKLNVRLPVGSTAPAKPALYNDFRKVLDNKDVDAVIIGTPDHWHCLPTVMACQAGKDVYVEKPLANSIEECNLMVAAAKKHGRIVQVGQWQRSGAHWKNALDYVRSGKIGRVRSVKTWAFMTYGKTFPVRPDEPVPAGVDYDMWLGPAPKRPFNPNRFHGSFRYFWDYAGGLMTDWGAHMIDVALWGMQVTAPRSVVATGGKFGFPDHASETPDTMQAVYDFGDFSVLWEQSLGTGRGPYDRDHGVAFIGNLGTVVIDRGKWEVLPEIEGGKYLTEALPIQRGDGKDLDNHTLNFLECIRSRQTPNCPAEAGRNVALNAQLGNIAYRTGRKVVWDDEKGTIANDPKADELARAHYRSPWRLPVV</sequence>
<dbReference type="EMBL" id="QXED01000005">
    <property type="protein sequence ID" value="RIV21464.1"/>
    <property type="molecule type" value="Genomic_DNA"/>
</dbReference>
<dbReference type="InterPro" id="IPR050463">
    <property type="entry name" value="Gfo/Idh/MocA_oxidrdct_glycsds"/>
</dbReference>
<accession>A0A418M6H0</accession>
<feature type="domain" description="Gfo/Idh/MocA-like oxidoreductase bacterial type C-terminal" evidence="2">
    <location>
        <begin position="205"/>
        <end position="272"/>
    </location>
</feature>
<comment type="caution">
    <text evidence="3">The sequence shown here is derived from an EMBL/GenBank/DDBJ whole genome shotgun (WGS) entry which is preliminary data.</text>
</comment>
<dbReference type="Gene3D" id="3.30.360.10">
    <property type="entry name" value="Dihydrodipicolinate Reductase, domain 2"/>
    <property type="match status" value="1"/>
</dbReference>
<dbReference type="Pfam" id="PF01408">
    <property type="entry name" value="GFO_IDH_MocA"/>
    <property type="match status" value="1"/>
</dbReference>
<keyword evidence="4" id="KW-1185">Reference proteome</keyword>
<dbReference type="SUPFAM" id="SSF51735">
    <property type="entry name" value="NAD(P)-binding Rossmann-fold domains"/>
    <property type="match status" value="1"/>
</dbReference>
<dbReference type="RefSeq" id="WP_119669257.1">
    <property type="nucleotide sequence ID" value="NZ_QXED01000005.1"/>
</dbReference>
<dbReference type="OrthoDB" id="9763611at2"/>
<dbReference type="PANTHER" id="PTHR43818:SF5">
    <property type="entry name" value="OXIDOREDUCTASE FAMILY PROTEIN"/>
    <property type="match status" value="1"/>
</dbReference>
<dbReference type="PANTHER" id="PTHR43818">
    <property type="entry name" value="BCDNA.GH03377"/>
    <property type="match status" value="1"/>
</dbReference>
<feature type="domain" description="Gfo/Idh/MocA-like oxidoreductase bacterial type C-terminal" evidence="2">
    <location>
        <begin position="375"/>
        <end position="448"/>
    </location>
</feature>
<dbReference type="PROSITE" id="PS51318">
    <property type="entry name" value="TAT"/>
    <property type="match status" value="1"/>
</dbReference>
<dbReference type="Proteomes" id="UP000283523">
    <property type="component" value="Unassembled WGS sequence"/>
</dbReference>
<dbReference type="InterPro" id="IPR043906">
    <property type="entry name" value="Gfo/Idh/MocA_OxRdtase_bact_C"/>
</dbReference>
<organism evidence="3 4">
    <name type="scientific">Fibrisoma montanum</name>
    <dbReference type="NCBI Taxonomy" id="2305895"/>
    <lineage>
        <taxon>Bacteria</taxon>
        <taxon>Pseudomonadati</taxon>
        <taxon>Bacteroidota</taxon>
        <taxon>Cytophagia</taxon>
        <taxon>Cytophagales</taxon>
        <taxon>Spirosomataceae</taxon>
        <taxon>Fibrisoma</taxon>
    </lineage>
</organism>
<dbReference type="InterPro" id="IPR000683">
    <property type="entry name" value="Gfo/Idh/MocA-like_OxRdtase_N"/>
</dbReference>
<proteinExistence type="predicted"/>
<protein>
    <submittedName>
        <fullName evidence="3">Gfo/Idh/MocA family oxidoreductase</fullName>
    </submittedName>
</protein>
<evidence type="ECO:0000313" key="3">
    <source>
        <dbReference type="EMBL" id="RIV21464.1"/>
    </source>
</evidence>
<evidence type="ECO:0000259" key="2">
    <source>
        <dbReference type="Pfam" id="PF19051"/>
    </source>
</evidence>
<evidence type="ECO:0000259" key="1">
    <source>
        <dbReference type="Pfam" id="PF01408"/>
    </source>
</evidence>
<dbReference type="SUPFAM" id="SSF55347">
    <property type="entry name" value="Glyceraldehyde-3-phosphate dehydrogenase-like, C-terminal domain"/>
    <property type="match status" value="1"/>
</dbReference>
<gene>
    <name evidence="3" type="ORF">DYU11_18850</name>
</gene>
<feature type="domain" description="Gfo/Idh/MocA-like oxidoreductase N-terminal" evidence="1">
    <location>
        <begin position="44"/>
        <end position="176"/>
    </location>
</feature>
<name>A0A418M6H0_9BACT</name>
<dbReference type="InterPro" id="IPR006311">
    <property type="entry name" value="TAT_signal"/>
</dbReference>
<dbReference type="GO" id="GO:0000166">
    <property type="term" value="F:nucleotide binding"/>
    <property type="evidence" value="ECO:0007669"/>
    <property type="project" value="InterPro"/>
</dbReference>
<reference evidence="3 4" key="1">
    <citation type="submission" date="2018-08" db="EMBL/GenBank/DDBJ databases">
        <title>Fibrisoma montanum sp. nov., isolated from Danxia mountain soil.</title>
        <authorList>
            <person name="Huang Y."/>
        </authorList>
    </citation>
    <scope>NUCLEOTIDE SEQUENCE [LARGE SCALE GENOMIC DNA]</scope>
    <source>
        <strain evidence="3 4">HYT19</strain>
    </source>
</reference>
<dbReference type="AlphaFoldDB" id="A0A418M6H0"/>
<evidence type="ECO:0000313" key="4">
    <source>
        <dbReference type="Proteomes" id="UP000283523"/>
    </source>
</evidence>
<dbReference type="Pfam" id="PF19051">
    <property type="entry name" value="GFO_IDH_MocA_C2"/>
    <property type="match status" value="2"/>
</dbReference>
<dbReference type="InterPro" id="IPR036291">
    <property type="entry name" value="NAD(P)-bd_dom_sf"/>
</dbReference>
<dbReference type="Gene3D" id="3.40.50.720">
    <property type="entry name" value="NAD(P)-binding Rossmann-like Domain"/>
    <property type="match status" value="1"/>
</dbReference>